<dbReference type="AlphaFoldDB" id="A0AAE8MN83"/>
<comment type="caution">
    <text evidence="1">The sequence shown here is derived from an EMBL/GenBank/DDBJ whole genome shotgun (WGS) entry which is preliminary data.</text>
</comment>
<keyword evidence="2" id="KW-1185">Reference proteome</keyword>
<evidence type="ECO:0000313" key="1">
    <source>
        <dbReference type="EMBL" id="SPJ93250.1"/>
    </source>
</evidence>
<protein>
    <submittedName>
        <fullName evidence="1">Uncharacterized protein</fullName>
    </submittedName>
</protein>
<evidence type="ECO:0000313" key="2">
    <source>
        <dbReference type="Proteomes" id="UP001187734"/>
    </source>
</evidence>
<gene>
    <name evidence="1" type="ORF">FTOL_13856</name>
</gene>
<dbReference type="EMBL" id="ONZP01001119">
    <property type="protein sequence ID" value="SPJ93250.1"/>
    <property type="molecule type" value="Genomic_DNA"/>
</dbReference>
<organism evidence="1 2">
    <name type="scientific">Fusarium torulosum</name>
    <dbReference type="NCBI Taxonomy" id="33205"/>
    <lineage>
        <taxon>Eukaryota</taxon>
        <taxon>Fungi</taxon>
        <taxon>Dikarya</taxon>
        <taxon>Ascomycota</taxon>
        <taxon>Pezizomycotina</taxon>
        <taxon>Sordariomycetes</taxon>
        <taxon>Hypocreomycetidae</taxon>
        <taxon>Hypocreales</taxon>
        <taxon>Nectriaceae</taxon>
        <taxon>Fusarium</taxon>
    </lineage>
</organism>
<sequence>MKTRNGSDRYYYDIDWFIINKKYTINEDVPVYFIALMVVQI</sequence>
<name>A0AAE8MN83_9HYPO</name>
<accession>A0AAE8MN83</accession>
<reference evidence="1" key="1">
    <citation type="submission" date="2018-03" db="EMBL/GenBank/DDBJ databases">
        <authorList>
            <person name="Guldener U."/>
        </authorList>
    </citation>
    <scope>NUCLEOTIDE SEQUENCE</scope>
</reference>
<proteinExistence type="predicted"/>
<dbReference type="Proteomes" id="UP001187734">
    <property type="component" value="Unassembled WGS sequence"/>
</dbReference>